<dbReference type="InterPro" id="IPR043129">
    <property type="entry name" value="ATPase_NBD"/>
</dbReference>
<dbReference type="InterPro" id="IPR013126">
    <property type="entry name" value="Hsp_70_fam"/>
</dbReference>
<accession>A0A4R0GXM5</accession>
<dbReference type="GO" id="GO:0140662">
    <property type="term" value="F:ATP-dependent protein folding chaperone"/>
    <property type="evidence" value="ECO:0007669"/>
    <property type="project" value="InterPro"/>
</dbReference>
<keyword evidence="2" id="KW-0597">Phosphoprotein</keyword>
<dbReference type="GO" id="GO:0005524">
    <property type="term" value="F:ATP binding"/>
    <property type="evidence" value="ECO:0007669"/>
    <property type="project" value="UniProtKB-KW"/>
</dbReference>
<dbReference type="Proteomes" id="UP000292346">
    <property type="component" value="Unassembled WGS sequence"/>
</dbReference>
<organism evidence="7 8">
    <name type="scientific">Kribbella soli</name>
    <dbReference type="NCBI Taxonomy" id="1124743"/>
    <lineage>
        <taxon>Bacteria</taxon>
        <taxon>Bacillati</taxon>
        <taxon>Actinomycetota</taxon>
        <taxon>Actinomycetes</taxon>
        <taxon>Propionibacteriales</taxon>
        <taxon>Kribbellaceae</taxon>
        <taxon>Kribbella</taxon>
    </lineage>
</organism>
<dbReference type="Pfam" id="PF00012">
    <property type="entry name" value="HSP70"/>
    <property type="match status" value="2"/>
</dbReference>
<dbReference type="SUPFAM" id="SSF53067">
    <property type="entry name" value="Actin-like ATPase domain"/>
    <property type="match status" value="2"/>
</dbReference>
<dbReference type="InterPro" id="IPR029047">
    <property type="entry name" value="HSP70_peptide-bd_sf"/>
</dbReference>
<dbReference type="Gene3D" id="3.90.640.10">
    <property type="entry name" value="Actin, Chain A, domain 4"/>
    <property type="match status" value="1"/>
</dbReference>
<evidence type="ECO:0000313" key="7">
    <source>
        <dbReference type="EMBL" id="TCC01958.1"/>
    </source>
</evidence>
<dbReference type="AlphaFoldDB" id="A0A4R0GXM5"/>
<reference evidence="7 8" key="1">
    <citation type="submission" date="2019-02" db="EMBL/GenBank/DDBJ databases">
        <title>Kribbella capetownensis sp. nov. and Kribbella speibonae sp. nov., isolated from soil.</title>
        <authorList>
            <person name="Curtis S.M."/>
            <person name="Norton I."/>
            <person name="Everest G.J."/>
            <person name="Meyers P.R."/>
        </authorList>
    </citation>
    <scope>NUCLEOTIDE SEQUENCE [LARGE SCALE GENOMIC DNA]</scope>
    <source>
        <strain evidence="7 8">KCTC 29219</strain>
    </source>
</reference>
<keyword evidence="5" id="KW-0346">Stress response</keyword>
<dbReference type="SUPFAM" id="SSF100920">
    <property type="entry name" value="Heat shock protein 70kD (HSP70), peptide-binding domain"/>
    <property type="match status" value="1"/>
</dbReference>
<sequence length="825" mass="89721">MRDTIDIGIDLGTTNSAIALAEGDTVTVIKNNESQETTPSAVWMPRAGEVRVGAKARTRVESDPENTASEFKLEMGLADVTRKFARAAVQLTPPQLSAEVLKTLRNDATRFLNDVPTAAVITVPAAFALNQNKATVEAATLAGFVPGSPLLQEPTAAAFAYGLQDTSDRAYWMVFDFGGGTFDAAVVNKRDGELRVLHHAGDPYLGGKLIDWALVERVLAPAAAAEFGLSDLRRDNPQHARNLARLKAAAEEAKIALSGIQSTSVLVELDTPGGDSETFDFTLTRDALDRVAEPYYVRAINLCREAMRENGLSPDAIDKLLLVGGVTLSLGLRERLADPADGIGIELETRLDPSTVVARGAALFASTIRHPAPLAAAPAAGEFAVELSYEPAVTTTTTTTVAGRLRAGRDLDWTGYSVVLANPEGRPPFRTANIALNRVGAFATEVDVDERRTSRFTIELIDPAGAPQKLVPNTLSITHRAETFGGARLAHSLGIQLADRTFSPLLRKGAGVPTTAHGKFRTSYTLLRRDDEAMIRIPVVQGERARANRNRPVGLLTIKPVDLRMDLPVGTEVEVTFEVDASNLVTVVADVPLIGAQFEAEIDLGSVRTPSADVLTQQLAEAEDRYDVLQRSADLPDVDERLRRLEAEGTLPTVREQVRASAMDAGAAATAEDRLRDFQAELDDIDDLAALPRRTRELLDLLAEVAELVQQAGAVRDEQELTALREAAQQAIDDRDLKAIDAATERTEIFMARLYRRQPGWYEAVYWEVVRSPGMLPPTAEADRLVAEGRDALNRRDQRSLEHVVQQMLRLLPRDEREIMIGLTE</sequence>
<dbReference type="Gene3D" id="3.30.420.40">
    <property type="match status" value="2"/>
</dbReference>
<dbReference type="PRINTS" id="PR00301">
    <property type="entry name" value="HEATSHOCK70"/>
</dbReference>
<dbReference type="InterPro" id="IPR018181">
    <property type="entry name" value="Heat_shock_70_CS"/>
</dbReference>
<evidence type="ECO:0000256" key="1">
    <source>
        <dbReference type="ARBA" id="ARBA00007381"/>
    </source>
</evidence>
<evidence type="ECO:0000256" key="4">
    <source>
        <dbReference type="ARBA" id="ARBA00022840"/>
    </source>
</evidence>
<keyword evidence="6" id="KW-0143">Chaperone</keyword>
<comment type="caution">
    <text evidence="7">The sequence shown here is derived from an EMBL/GenBank/DDBJ whole genome shotgun (WGS) entry which is preliminary data.</text>
</comment>
<dbReference type="Gene3D" id="2.60.34.10">
    <property type="entry name" value="Substrate Binding Domain Of DNAk, Chain A, domain 1"/>
    <property type="match status" value="1"/>
</dbReference>
<keyword evidence="4" id="KW-0067">ATP-binding</keyword>
<dbReference type="EMBL" id="SJJZ01000006">
    <property type="protein sequence ID" value="TCC01958.1"/>
    <property type="molecule type" value="Genomic_DNA"/>
</dbReference>
<evidence type="ECO:0000313" key="8">
    <source>
        <dbReference type="Proteomes" id="UP000292346"/>
    </source>
</evidence>
<dbReference type="PANTHER" id="PTHR19375">
    <property type="entry name" value="HEAT SHOCK PROTEIN 70KDA"/>
    <property type="match status" value="1"/>
</dbReference>
<evidence type="ECO:0000256" key="5">
    <source>
        <dbReference type="ARBA" id="ARBA00023016"/>
    </source>
</evidence>
<comment type="similarity">
    <text evidence="1">Belongs to the heat shock protein 70 family.</text>
</comment>
<gene>
    <name evidence="7" type="ORF">E0H45_41580</name>
</gene>
<evidence type="ECO:0000256" key="3">
    <source>
        <dbReference type="ARBA" id="ARBA00022741"/>
    </source>
</evidence>
<name>A0A4R0GXM5_9ACTN</name>
<proteinExistence type="inferred from homology"/>
<keyword evidence="8" id="KW-1185">Reference proteome</keyword>
<protein>
    <submittedName>
        <fullName evidence="7">Hsp70 family protein</fullName>
    </submittedName>
</protein>
<dbReference type="PROSITE" id="PS00297">
    <property type="entry name" value="HSP70_1"/>
    <property type="match status" value="1"/>
</dbReference>
<keyword evidence="3" id="KW-0547">Nucleotide-binding</keyword>
<evidence type="ECO:0000256" key="6">
    <source>
        <dbReference type="ARBA" id="ARBA00023186"/>
    </source>
</evidence>
<evidence type="ECO:0000256" key="2">
    <source>
        <dbReference type="ARBA" id="ARBA00022553"/>
    </source>
</evidence>
<dbReference type="RefSeq" id="WP_131348178.1">
    <property type="nucleotide sequence ID" value="NZ_SJJZ01000006.1"/>
</dbReference>
<dbReference type="OrthoDB" id="9766019at2"/>